<name>W1PD52_AMBTC</name>
<feature type="binding site" evidence="4">
    <location>
        <begin position="122"/>
        <end position="129"/>
    </location>
    <ligand>
        <name>ATP</name>
        <dbReference type="ChEBI" id="CHEBI:30616"/>
    </ligand>
</feature>
<dbReference type="PRINTS" id="PR00380">
    <property type="entry name" value="KINESINHEAVY"/>
</dbReference>
<dbReference type="STRING" id="13333.W1PD52"/>
<dbReference type="HOGENOM" id="CLU_001485_27_2_1"/>
<evidence type="ECO:0000256" key="1">
    <source>
        <dbReference type="ARBA" id="ARBA00022741"/>
    </source>
</evidence>
<evidence type="ECO:0000256" key="3">
    <source>
        <dbReference type="ARBA" id="ARBA00023175"/>
    </source>
</evidence>
<dbReference type="InterPro" id="IPR019821">
    <property type="entry name" value="Kinesin_motor_CS"/>
</dbReference>
<accession>W1PD52</accession>
<dbReference type="FunFam" id="3.40.850.10:FF:000087">
    <property type="entry name" value="Kinesin-like protein"/>
    <property type="match status" value="1"/>
</dbReference>
<dbReference type="InterPro" id="IPR036961">
    <property type="entry name" value="Kinesin_motor_dom_sf"/>
</dbReference>
<dbReference type="GO" id="GO:0016887">
    <property type="term" value="F:ATP hydrolysis activity"/>
    <property type="evidence" value="ECO:0000318"/>
    <property type="project" value="GO_Central"/>
</dbReference>
<feature type="domain" description="Kinesin motor" evidence="7">
    <location>
        <begin position="29"/>
        <end position="353"/>
    </location>
</feature>
<dbReference type="eggNOG" id="KOG0242">
    <property type="taxonomic scope" value="Eukaryota"/>
</dbReference>
<evidence type="ECO:0000259" key="7">
    <source>
        <dbReference type="PROSITE" id="PS50067"/>
    </source>
</evidence>
<dbReference type="GO" id="GO:0005871">
    <property type="term" value="C:kinesin complex"/>
    <property type="evidence" value="ECO:0000318"/>
    <property type="project" value="GO_Central"/>
</dbReference>
<dbReference type="PROSITE" id="PS00411">
    <property type="entry name" value="KINESIN_MOTOR_1"/>
    <property type="match status" value="1"/>
</dbReference>
<comment type="similarity">
    <text evidence="4 5">Belongs to the TRAFAC class myosin-kinesin ATPase superfamily. Kinesin family.</text>
</comment>
<gene>
    <name evidence="8" type="ORF">AMTR_s00012p00201480</name>
</gene>
<keyword evidence="3 4" id="KW-0505">Motor protein</keyword>
<dbReference type="InterPro" id="IPR027640">
    <property type="entry name" value="Kinesin-like_fam"/>
</dbReference>
<dbReference type="EMBL" id="KI393609">
    <property type="protein sequence ID" value="ERN07847.1"/>
    <property type="molecule type" value="Genomic_DNA"/>
</dbReference>
<dbReference type="PANTHER" id="PTHR47969">
    <property type="entry name" value="CHROMOSOME-ASSOCIATED KINESIN KIF4A-RELATED"/>
    <property type="match status" value="1"/>
</dbReference>
<dbReference type="SMART" id="SM00129">
    <property type="entry name" value="KISc"/>
    <property type="match status" value="1"/>
</dbReference>
<dbReference type="SUPFAM" id="SSF52540">
    <property type="entry name" value="P-loop containing nucleoside triphosphate hydrolases"/>
    <property type="match status" value="1"/>
</dbReference>
<dbReference type="GO" id="GO:0005524">
    <property type="term" value="F:ATP binding"/>
    <property type="evidence" value="ECO:0007669"/>
    <property type="project" value="UniProtKB-UniRule"/>
</dbReference>
<evidence type="ECO:0000256" key="4">
    <source>
        <dbReference type="PROSITE-ProRule" id="PRU00283"/>
    </source>
</evidence>
<dbReference type="Gramene" id="ERN07847">
    <property type="protein sequence ID" value="ERN07847"/>
    <property type="gene ID" value="AMTR_s00012p00201480"/>
</dbReference>
<dbReference type="GO" id="GO:0005874">
    <property type="term" value="C:microtubule"/>
    <property type="evidence" value="ECO:0000318"/>
    <property type="project" value="GO_Central"/>
</dbReference>
<dbReference type="PANTHER" id="PTHR47969:SF9">
    <property type="entry name" value="KINESIN-LIKE PROTEIN"/>
    <property type="match status" value="1"/>
</dbReference>
<evidence type="ECO:0000313" key="8">
    <source>
        <dbReference type="EMBL" id="ERN07847.1"/>
    </source>
</evidence>
<dbReference type="Proteomes" id="UP000017836">
    <property type="component" value="Unassembled WGS sequence"/>
</dbReference>
<dbReference type="Pfam" id="PF00225">
    <property type="entry name" value="Kinesin"/>
    <property type="match status" value="1"/>
</dbReference>
<dbReference type="PROSITE" id="PS50067">
    <property type="entry name" value="KINESIN_MOTOR_2"/>
    <property type="match status" value="1"/>
</dbReference>
<dbReference type="InterPro" id="IPR027417">
    <property type="entry name" value="P-loop_NTPase"/>
</dbReference>
<evidence type="ECO:0000313" key="9">
    <source>
        <dbReference type="Proteomes" id="UP000017836"/>
    </source>
</evidence>
<keyword evidence="5" id="KW-0493">Microtubule</keyword>
<keyword evidence="2 4" id="KW-0067">ATP-binding</keyword>
<keyword evidence="1 4" id="KW-0547">Nucleotide-binding</keyword>
<proteinExistence type="inferred from homology"/>
<evidence type="ECO:0000256" key="6">
    <source>
        <dbReference type="SAM" id="MobiDB-lite"/>
    </source>
</evidence>
<dbReference type="GO" id="GO:0003777">
    <property type="term" value="F:microtubule motor activity"/>
    <property type="evidence" value="ECO:0000318"/>
    <property type="project" value="GO_Central"/>
</dbReference>
<dbReference type="GO" id="GO:0008017">
    <property type="term" value="F:microtubule binding"/>
    <property type="evidence" value="ECO:0000318"/>
    <property type="project" value="GO_Central"/>
</dbReference>
<protein>
    <recommendedName>
        <fullName evidence="5">Kinesin-like protein</fullName>
    </recommendedName>
</protein>
<sequence>MATPAASRTPKTVRFSPCVRYFPSGSDAKIRVIVRIRPFLASEIKASGGNPIPCTFIPKPEGDRGQEVTLCIKDQETSRRECYKLDSCYGQDEDLASIFSREVRPIFPGLFQGINATVFAYGATGSGKTYTMQGANNQPGLMFLAMSEILSICERTGSSVKLSYYEVYLERCYDLLEPKMKEIMVLEDHNGQVQLKDLSQVPVNSMEEFSEIFANGVQRRKVGHTGLNDVSSRSHGVLMLSITAFDKGSGIPIVGKLNLIDLAGNEDNRRTCNEGIRLQESSKINKSLFALSNVIYALNCNEPRVPYRESKLTRILQDSLGRGSRAVMIACLNPSAYQEAVHTVSLAARSRQIVNYAPSDGRQDTPRPIVDMEERLRAWLEAKGKTLTHSSQKHRSIFSPVLRKAQTPLGSVRGFSNSRSSVKSRATSEAVSCMKGRKLFDSQCAITTAMKEVALSNASAVGELCALDKDATFEKYMKYIEKVDNSIPDVNVLDSSKESYSLHNLTTKERSLQNEESYPHHDLTIEEPTLQNEVVAISNASPVAESCTLDKENSAFYGLTAKEQSKQVEIICNEGHKEDLGHTCCLNQLKPLTGQILDEENVMTPSITFKSSSPANSTKSKTAQKQARNALSPIRSNITLNPWEDYSISEPLTPNTTYVVNDKDEKLCNSTPFDKFNERSSGIKNSLVQEYIQFLNTARKDELMKLKLCDLEKIGLSSKQLPEPWLAPWHLAISDLQFQTCKHCYKMVLSHA</sequence>
<dbReference type="Gene3D" id="3.40.850.10">
    <property type="entry name" value="Kinesin motor domain"/>
    <property type="match status" value="1"/>
</dbReference>
<reference evidence="9" key="1">
    <citation type="journal article" date="2013" name="Science">
        <title>The Amborella genome and the evolution of flowering plants.</title>
        <authorList>
            <consortium name="Amborella Genome Project"/>
        </authorList>
    </citation>
    <scope>NUCLEOTIDE SEQUENCE [LARGE SCALE GENOMIC DNA]</scope>
</reference>
<evidence type="ECO:0000256" key="2">
    <source>
        <dbReference type="ARBA" id="ARBA00022840"/>
    </source>
</evidence>
<dbReference type="AlphaFoldDB" id="W1PD52"/>
<feature type="region of interest" description="Disordered" evidence="6">
    <location>
        <begin position="607"/>
        <end position="631"/>
    </location>
</feature>
<keyword evidence="9" id="KW-1185">Reference proteome</keyword>
<dbReference type="GO" id="GO:0007018">
    <property type="term" value="P:microtubule-based movement"/>
    <property type="evidence" value="ECO:0000318"/>
    <property type="project" value="GO_Central"/>
</dbReference>
<organism evidence="8 9">
    <name type="scientific">Amborella trichopoda</name>
    <dbReference type="NCBI Taxonomy" id="13333"/>
    <lineage>
        <taxon>Eukaryota</taxon>
        <taxon>Viridiplantae</taxon>
        <taxon>Streptophyta</taxon>
        <taxon>Embryophyta</taxon>
        <taxon>Tracheophyta</taxon>
        <taxon>Spermatophyta</taxon>
        <taxon>Magnoliopsida</taxon>
        <taxon>Amborellales</taxon>
        <taxon>Amborellaceae</taxon>
        <taxon>Amborella</taxon>
    </lineage>
</organism>
<dbReference type="GO" id="GO:0005737">
    <property type="term" value="C:cytoplasm"/>
    <property type="evidence" value="ECO:0000318"/>
    <property type="project" value="GO_Central"/>
</dbReference>
<dbReference type="InterPro" id="IPR001752">
    <property type="entry name" value="Kinesin_motor_dom"/>
</dbReference>
<evidence type="ECO:0000256" key="5">
    <source>
        <dbReference type="RuleBase" id="RU000394"/>
    </source>
</evidence>